<dbReference type="Pfam" id="PF18922">
    <property type="entry name" value="DUF5672"/>
    <property type="match status" value="1"/>
</dbReference>
<organism evidence="2">
    <name type="scientific">viral metagenome</name>
    <dbReference type="NCBI Taxonomy" id="1070528"/>
    <lineage>
        <taxon>unclassified sequences</taxon>
        <taxon>metagenomes</taxon>
        <taxon>organismal metagenomes</taxon>
    </lineage>
</organism>
<proteinExistence type="predicted"/>
<evidence type="ECO:0000313" key="2">
    <source>
        <dbReference type="EMBL" id="QHT38430.1"/>
    </source>
</evidence>
<protein>
    <recommendedName>
        <fullName evidence="1">DUF5672 domain-containing protein</fullName>
    </recommendedName>
</protein>
<name>A0A6C0FF70_9ZZZZ</name>
<dbReference type="InterPro" id="IPR043729">
    <property type="entry name" value="DUF5672"/>
</dbReference>
<evidence type="ECO:0000259" key="1">
    <source>
        <dbReference type="Pfam" id="PF18922"/>
    </source>
</evidence>
<reference evidence="2" key="1">
    <citation type="journal article" date="2020" name="Nature">
        <title>Giant virus diversity and host interactions through global metagenomics.</title>
        <authorList>
            <person name="Schulz F."/>
            <person name="Roux S."/>
            <person name="Paez-Espino D."/>
            <person name="Jungbluth S."/>
            <person name="Walsh D.A."/>
            <person name="Denef V.J."/>
            <person name="McMahon K.D."/>
            <person name="Konstantinidis K.T."/>
            <person name="Eloe-Fadrosh E.A."/>
            <person name="Kyrpides N.C."/>
            <person name="Woyke T."/>
        </authorList>
    </citation>
    <scope>NUCLEOTIDE SEQUENCE</scope>
    <source>
        <strain evidence="2">GVMAG-S-ERX556101-89</strain>
    </source>
</reference>
<feature type="domain" description="DUF5672" evidence="1">
    <location>
        <begin position="105"/>
        <end position="230"/>
    </location>
</feature>
<dbReference type="EMBL" id="MN738830">
    <property type="protein sequence ID" value="QHT38430.1"/>
    <property type="molecule type" value="Genomic_DNA"/>
</dbReference>
<dbReference type="AlphaFoldDB" id="A0A6C0FF70"/>
<sequence>MKFRLKTLLLLVIYLILVSYLIKSTARETFGQEEEQLDAAVIVEPRKHEYLIPIVKDNLKKLPSATKFYVFHGTDNEDFVRSGFGPEIESGKMILKNLGVKNLKILDYNNLLTSKDFWNSIDGENILIYQTDTVICGDPGDKLKPFLKYDYVGAPWVNGKHSNGKGGNGGLSFRKKSAMLKALRDKKYNGLADIAEDIYFSNSDLNFPSQEEAKKFSAETMYSKSPFGVHKPWGQYKNEIPYLSKKEMSELRETCPELSTILEK</sequence>
<accession>A0A6C0FF70</accession>